<dbReference type="GO" id="GO:0006228">
    <property type="term" value="P:UTP biosynthetic process"/>
    <property type="evidence" value="ECO:0007669"/>
    <property type="project" value="InterPro"/>
</dbReference>
<comment type="similarity">
    <text evidence="2 8 9">Belongs to the NDK family.</text>
</comment>
<dbReference type="FunFam" id="3.30.70.141:FF:000002">
    <property type="entry name" value="Nucleoside diphosphate kinase"/>
    <property type="match status" value="1"/>
</dbReference>
<dbReference type="Gene3D" id="3.30.70.141">
    <property type="entry name" value="Nucleoside diphosphate kinase-like domain"/>
    <property type="match status" value="1"/>
</dbReference>
<evidence type="ECO:0000256" key="4">
    <source>
        <dbReference type="ARBA" id="ARBA00022679"/>
    </source>
</evidence>
<dbReference type="Pfam" id="PF00334">
    <property type="entry name" value="NDK"/>
    <property type="match status" value="1"/>
</dbReference>
<dbReference type="InterPro" id="IPR023005">
    <property type="entry name" value="Nucleoside_diP_kinase_AS"/>
</dbReference>
<feature type="active site" description="Pros-phosphohistidine intermediate" evidence="8">
    <location>
        <position position="1466"/>
    </location>
</feature>
<feature type="compositionally biased region" description="Acidic residues" evidence="10">
    <location>
        <begin position="667"/>
        <end position="679"/>
    </location>
</feature>
<evidence type="ECO:0000256" key="10">
    <source>
        <dbReference type="SAM" id="MobiDB-lite"/>
    </source>
</evidence>
<evidence type="ECO:0000256" key="6">
    <source>
        <dbReference type="ARBA" id="ARBA00022777"/>
    </source>
</evidence>
<dbReference type="PROSITE" id="PS51374">
    <property type="entry name" value="NDPK_LIKE"/>
    <property type="match status" value="1"/>
</dbReference>
<keyword evidence="5" id="KW-0547">Nucleotide-binding</keyword>
<evidence type="ECO:0000259" key="11">
    <source>
        <dbReference type="SMART" id="SM00562"/>
    </source>
</evidence>
<dbReference type="GO" id="GO:0004550">
    <property type="term" value="F:nucleoside diphosphate kinase activity"/>
    <property type="evidence" value="ECO:0007669"/>
    <property type="project" value="UniProtKB-EC"/>
</dbReference>
<dbReference type="EC" id="2.7.4.6" evidence="3"/>
<proteinExistence type="inferred from homology"/>
<dbReference type="PANTHER" id="PTHR11349">
    <property type="entry name" value="NUCLEOSIDE DIPHOSPHATE KINASE"/>
    <property type="match status" value="1"/>
</dbReference>
<dbReference type="InterPro" id="IPR036850">
    <property type="entry name" value="NDK-like_dom_sf"/>
</dbReference>
<keyword evidence="4" id="KW-0808">Transferase</keyword>
<dbReference type="PRINTS" id="PR01243">
    <property type="entry name" value="NUCDPKINASE"/>
</dbReference>
<feature type="region of interest" description="Disordered" evidence="10">
    <location>
        <begin position="662"/>
        <end position="701"/>
    </location>
</feature>
<feature type="binding site" evidence="8">
    <location>
        <position position="1453"/>
    </location>
    <ligand>
        <name>ATP</name>
        <dbReference type="ChEBI" id="CHEBI:30616"/>
    </ligand>
</feature>
<dbReference type="GO" id="GO:0006183">
    <property type="term" value="P:GTP biosynthetic process"/>
    <property type="evidence" value="ECO:0007669"/>
    <property type="project" value="InterPro"/>
</dbReference>
<dbReference type="SUPFAM" id="SSF54919">
    <property type="entry name" value="Nucleoside diphosphate kinase, NDK"/>
    <property type="match status" value="1"/>
</dbReference>
<dbReference type="PROSITE" id="PS00469">
    <property type="entry name" value="NDPK"/>
    <property type="match status" value="1"/>
</dbReference>
<dbReference type="HAMAP" id="MF_00451">
    <property type="entry name" value="NDP_kinase"/>
    <property type="match status" value="1"/>
</dbReference>
<evidence type="ECO:0000313" key="12">
    <source>
        <dbReference type="EMBL" id="KAF4741663.1"/>
    </source>
</evidence>
<keyword evidence="6 12" id="KW-0418">Kinase</keyword>
<feature type="binding site" evidence="8">
    <location>
        <position position="1360"/>
    </location>
    <ligand>
        <name>ATP</name>
        <dbReference type="ChEBI" id="CHEBI:30616"/>
    </ligand>
</feature>
<dbReference type="InterPro" id="IPR001564">
    <property type="entry name" value="Nucleoside_diP_kinase"/>
</dbReference>
<evidence type="ECO:0000256" key="8">
    <source>
        <dbReference type="PROSITE-ProRule" id="PRU00706"/>
    </source>
</evidence>
<gene>
    <name evidence="12" type="primary">NDK1_2</name>
    <name evidence="12" type="ORF">FOZ62_014938</name>
</gene>
<feature type="binding site" evidence="8">
    <location>
        <position position="1436"/>
    </location>
    <ligand>
        <name>ATP</name>
        <dbReference type="ChEBI" id="CHEBI:30616"/>
    </ligand>
</feature>
<evidence type="ECO:0000256" key="2">
    <source>
        <dbReference type="ARBA" id="ARBA00008142"/>
    </source>
</evidence>
<dbReference type="EMBL" id="JABANM010008989">
    <property type="protein sequence ID" value="KAF4741663.1"/>
    <property type="molecule type" value="Genomic_DNA"/>
</dbReference>
<sequence length="1500" mass="165140">MDPALKANDEGGGGGPSSSSVSALLPMWALVEGVADTSLRELQQALEAEDPTTVWTAVRRLRERAIALHVACGYFLGAHGGARALAEGRRKQLDFDNKAHLNERIGEEMVPLRLWTRGQARDQQWNVRDAATVLMGGDRNFLPELTADLVGSIGKPYVVSSSLAMNPEARGQAQEYLHHQLSLYNVQAGLPSEALFSVDPHTDTILLASRTGGFSVRAIYDLSSWTILDVRVHRKRRTACRIVLQAVMDQLVREKSDENGLRVMYTCVARMAAQLQLRSLHQQARDLMSASPEGPIWAVNKVGDESADKNMENFVKRMEVKLCPAAVVTTTTSQQPGKWSPMIVWSAGDSGVKARLLGDWLCPEQIEVLPEEYLPASDLPRCVDLAFGLIQQQTLISLKASLQGGNVTSMKQSNDSDDTSWSLIVRRPSGHLCAVVSLDKTGRIVVESPLLPSEHPIIVNSLSHALALLDRQLPFLAVVESCDAKAAAHGWQRVAWPYGLVSPPDDELLATEAADVYQSTQQVRDTRDFSAAYAVADVPGIFLTMAFTFPPLNDDPPSVGFIGMTVNPRLINVGSAADHDLFAAATQSIHSAGRYHKGYARPLRILASVGSTLRKLLPPDEFSLELSWPPVKRPDNGDGEGNVYGHMFVWRRNDKVIGNQPLVEQESSPDVEDSCEDESMSSGGSQEDGDQQEDQPEPPNLACVAEPTVHVFISDDEEVPWRIRLSLVPGTLVVMQDASSPDAEPPLWPSKNSADSLTNTHVIAAPQTPAPATAAFLADDWESPPPGDDTPVTNQVVRMLSGARAVLRSYSAATAGGLVATGVVIEYGTLGALGRDLHQLVRMAEWIYQARMVARYHEGMQLVSADLEAIRLSLSTCGKEDDVFEVFLADAGRSSRPALDCCSEGLVVNLKWIQPSLTDCVVPQLELFANLQMVAATAGDLAGPLTRLAAYIELCRATQYGLGAVASKAEAVGTGVRPPGLADGLPMPLWELWPRNQMALDMVYGRTYLFEFTAMTGGYLAVRTNNRYKQPLVPLPAPSRFFRMVTATKAGVSDDHFLPLRDTEFRIRFQPGKLYSGILEPLGVYCWYCHIITTISNGVLPTDCPREDRMSSESAPDSEPWRVLSWNTFDGNVRCSVMLYADEKKRTFQLKLSVDKVPGRGETEILNRYLVASSVLVDEFTDLCRTPTVVAAPSFILKLLRPGVPWVAVCEVAALVRKERRDRETLRRIDLTKSASCQWQIDWQDLSTPRPPNAANSFVMLLNLTVRLNMPNQSHILRSAKLTFTVSYNNIANGWHGWDVVHVTSLHDKRAAHLSEIVSDIQRPPYRLEAHLDNIWSQLFLLIGFTAMASRTDRTFIMVKPDGVQRGLVGRIVQRFEDKGFKLVAMKMCSPSEEHFKKHYADLADKPFFAGLVKYMQTSPVVAMVWEGLDAAAEGRRILGATKPSESAPGTIRGDFGLEVGRNLIHGSDSPESAAKEIALWFPEGVNEWKKCDYQWVYEG</sequence>
<evidence type="ECO:0000256" key="7">
    <source>
        <dbReference type="ARBA" id="ARBA00022840"/>
    </source>
</evidence>
<feature type="binding site" evidence="8">
    <location>
        <position position="1442"/>
    </location>
    <ligand>
        <name>ATP</name>
        <dbReference type="ChEBI" id="CHEBI:30616"/>
    </ligand>
</feature>
<feature type="binding site" evidence="8">
    <location>
        <position position="1463"/>
    </location>
    <ligand>
        <name>ATP</name>
        <dbReference type="ChEBI" id="CHEBI:30616"/>
    </ligand>
</feature>
<evidence type="ECO:0000256" key="1">
    <source>
        <dbReference type="ARBA" id="ARBA00001946"/>
    </source>
</evidence>
<dbReference type="GO" id="GO:0006241">
    <property type="term" value="P:CTP biosynthetic process"/>
    <property type="evidence" value="ECO:0007669"/>
    <property type="project" value="InterPro"/>
</dbReference>
<comment type="caution">
    <text evidence="12">The sequence shown here is derived from an EMBL/GenBank/DDBJ whole genome shotgun (WGS) entry which is preliminary data.</text>
</comment>
<name>A0A7J6T991_PEROL</name>
<accession>A0A7J6T991</accession>
<evidence type="ECO:0000256" key="3">
    <source>
        <dbReference type="ARBA" id="ARBA00012966"/>
    </source>
</evidence>
<evidence type="ECO:0000256" key="5">
    <source>
        <dbReference type="ARBA" id="ARBA00022741"/>
    </source>
</evidence>
<feature type="domain" description="Nucleoside diphosphate kinase-like" evidence="11">
    <location>
        <begin position="1352"/>
        <end position="1488"/>
    </location>
</feature>
<dbReference type="InterPro" id="IPR034907">
    <property type="entry name" value="NDK-like_dom"/>
</dbReference>
<evidence type="ECO:0000313" key="13">
    <source>
        <dbReference type="Proteomes" id="UP000574390"/>
    </source>
</evidence>
<comment type="cofactor">
    <cofactor evidence="1">
        <name>Mg(2+)</name>
        <dbReference type="ChEBI" id="CHEBI:18420"/>
    </cofactor>
</comment>
<dbReference type="NCBIfam" id="NF001908">
    <property type="entry name" value="PRK00668.1"/>
    <property type="match status" value="1"/>
</dbReference>
<dbReference type="CDD" id="cd04413">
    <property type="entry name" value="NDPk_I"/>
    <property type="match status" value="1"/>
</dbReference>
<organism evidence="12 13">
    <name type="scientific">Perkinsus olseni</name>
    <name type="common">Perkinsus atlanticus</name>
    <dbReference type="NCBI Taxonomy" id="32597"/>
    <lineage>
        <taxon>Eukaryota</taxon>
        <taxon>Sar</taxon>
        <taxon>Alveolata</taxon>
        <taxon>Perkinsozoa</taxon>
        <taxon>Perkinsea</taxon>
        <taxon>Perkinsida</taxon>
        <taxon>Perkinsidae</taxon>
        <taxon>Perkinsus</taxon>
    </lineage>
</organism>
<keyword evidence="7" id="KW-0067">ATP-binding</keyword>
<protein>
    <recommendedName>
        <fullName evidence="3">nucleoside-diphosphate kinase</fullName>
        <ecNumber evidence="3">2.7.4.6</ecNumber>
    </recommendedName>
</protein>
<evidence type="ECO:0000256" key="9">
    <source>
        <dbReference type="RuleBase" id="RU004011"/>
    </source>
</evidence>
<reference evidence="12 13" key="1">
    <citation type="submission" date="2020-04" db="EMBL/GenBank/DDBJ databases">
        <title>Perkinsus olseni comparative genomics.</title>
        <authorList>
            <person name="Bogema D.R."/>
        </authorList>
    </citation>
    <scope>NUCLEOTIDE SEQUENCE [LARGE SCALE GENOMIC DNA]</scope>
    <source>
        <strain evidence="12">ATCC PRA-205</strain>
    </source>
</reference>
<dbReference type="GO" id="GO:0005524">
    <property type="term" value="F:ATP binding"/>
    <property type="evidence" value="ECO:0007669"/>
    <property type="project" value="UniProtKB-KW"/>
</dbReference>
<feature type="binding site" evidence="8">
    <location>
        <position position="1408"/>
    </location>
    <ligand>
        <name>ATP</name>
        <dbReference type="ChEBI" id="CHEBI:30616"/>
    </ligand>
</feature>
<feature type="compositionally biased region" description="Acidic residues" evidence="10">
    <location>
        <begin position="687"/>
        <end position="696"/>
    </location>
</feature>
<dbReference type="SMART" id="SM00562">
    <property type="entry name" value="NDK"/>
    <property type="match status" value="1"/>
</dbReference>
<dbReference type="Proteomes" id="UP000574390">
    <property type="component" value="Unassembled WGS sequence"/>
</dbReference>